<comment type="similarity">
    <text evidence="6">Belongs to the major facilitator superfamily. Spinster (TC 2.A.1.49) family.</text>
</comment>
<dbReference type="GO" id="GO:0016020">
    <property type="term" value="C:membrane"/>
    <property type="evidence" value="ECO:0007669"/>
    <property type="project" value="UniProtKB-SubCell"/>
</dbReference>
<dbReference type="InterPro" id="IPR020846">
    <property type="entry name" value="MFS_dom"/>
</dbReference>
<reference evidence="9 10" key="1">
    <citation type="journal article" date="2024" name="Nat. Commun.">
        <title>Phylogenomics reveals the evolutionary origins of lichenization in chlorophyte algae.</title>
        <authorList>
            <person name="Puginier C."/>
            <person name="Libourel C."/>
            <person name="Otte J."/>
            <person name="Skaloud P."/>
            <person name="Haon M."/>
            <person name="Grisel S."/>
            <person name="Petersen M."/>
            <person name="Berrin J.G."/>
            <person name="Delaux P.M."/>
            <person name="Dal Grande F."/>
            <person name="Keller J."/>
        </authorList>
    </citation>
    <scope>NUCLEOTIDE SEQUENCE [LARGE SCALE GENOMIC DNA]</scope>
    <source>
        <strain evidence="9 10">SAG 2043</strain>
    </source>
</reference>
<keyword evidence="3 7" id="KW-0812">Transmembrane</keyword>
<feature type="transmembrane region" description="Helical" evidence="7">
    <location>
        <begin position="411"/>
        <end position="431"/>
    </location>
</feature>
<feature type="transmembrane region" description="Helical" evidence="7">
    <location>
        <begin position="501"/>
        <end position="520"/>
    </location>
</feature>
<comment type="caution">
    <text evidence="9">The sequence shown here is derived from an EMBL/GenBank/DDBJ whole genome shotgun (WGS) entry which is preliminary data.</text>
</comment>
<dbReference type="PANTHER" id="PTHR23505:SF79">
    <property type="entry name" value="PROTEIN SPINSTER"/>
    <property type="match status" value="1"/>
</dbReference>
<keyword evidence="5 7" id="KW-0472">Membrane</keyword>
<accession>A0AAW1QT81</accession>
<feature type="transmembrane region" description="Helical" evidence="7">
    <location>
        <begin position="41"/>
        <end position="68"/>
    </location>
</feature>
<evidence type="ECO:0000256" key="4">
    <source>
        <dbReference type="ARBA" id="ARBA00022989"/>
    </source>
</evidence>
<feature type="transmembrane region" description="Helical" evidence="7">
    <location>
        <begin position="341"/>
        <end position="365"/>
    </location>
</feature>
<dbReference type="Gene3D" id="1.20.1250.20">
    <property type="entry name" value="MFS general substrate transporter like domains"/>
    <property type="match status" value="1"/>
</dbReference>
<dbReference type="InterPro" id="IPR036259">
    <property type="entry name" value="MFS_trans_sf"/>
</dbReference>
<evidence type="ECO:0000313" key="9">
    <source>
        <dbReference type="EMBL" id="KAK9824671.1"/>
    </source>
</evidence>
<organism evidence="9 10">
    <name type="scientific">[Myrmecia] bisecta</name>
    <dbReference type="NCBI Taxonomy" id="41462"/>
    <lineage>
        <taxon>Eukaryota</taxon>
        <taxon>Viridiplantae</taxon>
        <taxon>Chlorophyta</taxon>
        <taxon>core chlorophytes</taxon>
        <taxon>Trebouxiophyceae</taxon>
        <taxon>Trebouxiales</taxon>
        <taxon>Trebouxiaceae</taxon>
        <taxon>Myrmecia</taxon>
    </lineage>
</organism>
<dbReference type="SUPFAM" id="SSF103473">
    <property type="entry name" value="MFS general substrate transporter"/>
    <property type="match status" value="1"/>
</dbReference>
<dbReference type="GO" id="GO:0022857">
    <property type="term" value="F:transmembrane transporter activity"/>
    <property type="evidence" value="ECO:0007669"/>
    <property type="project" value="InterPro"/>
</dbReference>
<gene>
    <name evidence="9" type="ORF">WJX72_012223</name>
</gene>
<feature type="transmembrane region" description="Helical" evidence="7">
    <location>
        <begin position="377"/>
        <end position="399"/>
    </location>
</feature>
<evidence type="ECO:0000313" key="10">
    <source>
        <dbReference type="Proteomes" id="UP001489004"/>
    </source>
</evidence>
<evidence type="ECO:0000256" key="5">
    <source>
        <dbReference type="ARBA" id="ARBA00023136"/>
    </source>
</evidence>
<name>A0AAW1QT81_9CHLO</name>
<evidence type="ECO:0000256" key="1">
    <source>
        <dbReference type="ARBA" id="ARBA00004141"/>
    </source>
</evidence>
<evidence type="ECO:0000259" key="8">
    <source>
        <dbReference type="PROSITE" id="PS50850"/>
    </source>
</evidence>
<evidence type="ECO:0000256" key="3">
    <source>
        <dbReference type="ARBA" id="ARBA00022692"/>
    </source>
</evidence>
<feature type="transmembrane region" description="Helical" evidence="7">
    <location>
        <begin position="80"/>
        <end position="101"/>
    </location>
</feature>
<dbReference type="Pfam" id="PF07690">
    <property type="entry name" value="MFS_1"/>
    <property type="match status" value="1"/>
</dbReference>
<sequence>MAVETGPAAGLASSTSLPPQPKALPVAGKADDVGPPDIGTFWGLLVLGLAYLHHSTTGFAVPALLPLISPDLQLNDSQGALLTVGYTVLYAVALIPVGFLADRADRPRLLAGGLAGWSLLTMASSKVNTFAELLATRVGFAAAQATQNPICFSLIPELFPRHRTTAMAAYNSAIYMGRALSFAAVIIAGQLGVAHGDIGVTMVPLNSLDLSHVSILYTQGEMAAITPIYDYDFRLLHGEITESSWRQLLYWLGPPGLVIAACALFTLDEPRKPSGGMFGDPLSSSRFINPTTRGLNRSPNDTFGLQGGALARAAERQAAARKARDNAEMWKSVKELVGSRAFQMVTLAAAVNDVGSWALVSWHATFYQRVYDLGPDVYAPALAAIIPIGGIIGGVGGGLMGDWLTRIGGRFWLTAGATIVAAPLIAGSLLAPEYQQSFGALLVGFALSEAWRAPAAIMVRDVSPSNLGSTGSAVHLCIRNLLGGAGPLAVAYLSAKFGLQQAMLLVPGMYLLSGCIFLFAERVAVKEAADKKLAESSSAS</sequence>
<feature type="transmembrane region" description="Helical" evidence="7">
    <location>
        <begin position="248"/>
        <end position="267"/>
    </location>
</feature>
<dbReference type="PROSITE" id="PS50850">
    <property type="entry name" value="MFS"/>
    <property type="match status" value="1"/>
</dbReference>
<evidence type="ECO:0000256" key="6">
    <source>
        <dbReference type="ARBA" id="ARBA00024338"/>
    </source>
</evidence>
<protein>
    <recommendedName>
        <fullName evidence="8">Major facilitator superfamily (MFS) profile domain-containing protein</fullName>
    </recommendedName>
</protein>
<proteinExistence type="inferred from homology"/>
<keyword evidence="10" id="KW-1185">Reference proteome</keyword>
<evidence type="ECO:0000256" key="2">
    <source>
        <dbReference type="ARBA" id="ARBA00022448"/>
    </source>
</evidence>
<dbReference type="InterPro" id="IPR011701">
    <property type="entry name" value="MFS"/>
</dbReference>
<dbReference type="InterPro" id="IPR044770">
    <property type="entry name" value="MFS_spinster-like"/>
</dbReference>
<keyword evidence="4 7" id="KW-1133">Transmembrane helix</keyword>
<dbReference type="AlphaFoldDB" id="A0AAW1QT81"/>
<dbReference type="EMBL" id="JALJOR010000002">
    <property type="protein sequence ID" value="KAK9824671.1"/>
    <property type="molecule type" value="Genomic_DNA"/>
</dbReference>
<comment type="subcellular location">
    <subcellularLocation>
        <location evidence="1">Membrane</location>
        <topology evidence="1">Multi-pass membrane protein</topology>
    </subcellularLocation>
</comment>
<feature type="domain" description="Major facilitator superfamily (MFS) profile" evidence="8">
    <location>
        <begin position="43"/>
        <end position="526"/>
    </location>
</feature>
<evidence type="ECO:0000256" key="7">
    <source>
        <dbReference type="SAM" id="Phobius"/>
    </source>
</evidence>
<keyword evidence="2" id="KW-0813">Transport</keyword>
<dbReference type="PANTHER" id="PTHR23505">
    <property type="entry name" value="SPINSTER"/>
    <property type="match status" value="1"/>
</dbReference>
<dbReference type="Proteomes" id="UP001489004">
    <property type="component" value="Unassembled WGS sequence"/>
</dbReference>